<gene>
    <name evidence="1" type="ORF">K1W69_23515</name>
</gene>
<dbReference type="Gene3D" id="3.30.2010.20">
    <property type="match status" value="1"/>
</dbReference>
<protein>
    <submittedName>
        <fullName evidence="1">Metallopeptidase family protein</fullName>
    </submittedName>
</protein>
<reference evidence="1" key="1">
    <citation type="submission" date="2021-08" db="EMBL/GenBank/DDBJ databases">
        <title>Hoeflea bacterium WL0058 sp. nov., isolated from the sediment.</title>
        <authorList>
            <person name="Wang L."/>
            <person name="Zhang D."/>
        </authorList>
    </citation>
    <scope>NUCLEOTIDE SEQUENCE</scope>
    <source>
        <strain evidence="1">WL0058</strain>
    </source>
</reference>
<evidence type="ECO:0000313" key="2">
    <source>
        <dbReference type="Proteomes" id="UP001196509"/>
    </source>
</evidence>
<name>A0AAE2ZTC1_9HYPH</name>
<dbReference type="EMBL" id="JAICBX010000005">
    <property type="protein sequence ID" value="MBW8640183.1"/>
    <property type="molecule type" value="Genomic_DNA"/>
</dbReference>
<accession>A0AAE2ZTC1</accession>
<evidence type="ECO:0000313" key="1">
    <source>
        <dbReference type="EMBL" id="MBW8640183.1"/>
    </source>
</evidence>
<organism evidence="1 2">
    <name type="scientific">Flavimaribacter sediminis</name>
    <dbReference type="NCBI Taxonomy" id="2865987"/>
    <lineage>
        <taxon>Bacteria</taxon>
        <taxon>Pseudomonadati</taxon>
        <taxon>Pseudomonadota</taxon>
        <taxon>Alphaproteobacteria</taxon>
        <taxon>Hyphomicrobiales</taxon>
        <taxon>Rhizobiaceae</taxon>
        <taxon>Flavimaribacter</taxon>
    </lineage>
</organism>
<dbReference type="Pfam" id="PF06262">
    <property type="entry name" value="Zincin_1"/>
    <property type="match status" value="1"/>
</dbReference>
<dbReference type="Proteomes" id="UP001196509">
    <property type="component" value="Unassembled WGS sequence"/>
</dbReference>
<dbReference type="SUPFAM" id="SSF55486">
    <property type="entry name" value="Metalloproteases ('zincins'), catalytic domain"/>
    <property type="match status" value="1"/>
</dbReference>
<comment type="caution">
    <text evidence="1">The sequence shown here is derived from an EMBL/GenBank/DDBJ whole genome shotgun (WGS) entry which is preliminary data.</text>
</comment>
<dbReference type="CDD" id="cd12952">
    <property type="entry name" value="MMP_ACEL2062"/>
    <property type="match status" value="1"/>
</dbReference>
<dbReference type="InterPro" id="IPR038555">
    <property type="entry name" value="Zincin_1_sf"/>
</dbReference>
<dbReference type="InterPro" id="IPR010428">
    <property type="entry name" value="Zincin_1"/>
</dbReference>
<keyword evidence="2" id="KW-1185">Reference proteome</keyword>
<dbReference type="RefSeq" id="WP_220230897.1">
    <property type="nucleotide sequence ID" value="NZ_JAICBX010000005.1"/>
</dbReference>
<proteinExistence type="predicted"/>
<dbReference type="AlphaFoldDB" id="A0AAE2ZTC1"/>
<sequence>MELHRNDNRTPSLDEFESLGRAAMNSLPEEFLNVCRDVQIVAADYAAADVLNELGLKDPLELLGLFEGVGMAQGATEVRTGQMPNRIWLYRNAILEYWRDHDDTLEAIVQHVLVHEIGHHFGFSDDDMEAIENAAD</sequence>